<dbReference type="Proteomes" id="UP000215335">
    <property type="component" value="Unassembled WGS sequence"/>
</dbReference>
<reference evidence="1 2" key="1">
    <citation type="journal article" date="2017" name="Curr. Biol.">
        <title>The Evolution of Venom by Co-option of Single-Copy Genes.</title>
        <authorList>
            <person name="Martinson E.O."/>
            <person name="Mrinalini"/>
            <person name="Kelkar Y.D."/>
            <person name="Chang C.H."/>
            <person name="Werren J.H."/>
        </authorList>
    </citation>
    <scope>NUCLEOTIDE SEQUENCE [LARGE SCALE GENOMIC DNA]</scope>
    <source>
        <strain evidence="1 2">Alberta</strain>
        <tissue evidence="1">Whole body</tissue>
    </source>
</reference>
<dbReference type="OrthoDB" id="8188927at2759"/>
<name>A0A232FM92_9HYME</name>
<proteinExistence type="predicted"/>
<protein>
    <submittedName>
        <fullName evidence="1">Uncharacterized protein</fullName>
    </submittedName>
</protein>
<gene>
    <name evidence="1" type="ORF">TSAR_014089</name>
</gene>
<comment type="caution">
    <text evidence="1">The sequence shown here is derived from an EMBL/GenBank/DDBJ whole genome shotgun (WGS) entry which is preliminary data.</text>
</comment>
<accession>A0A232FM92</accession>
<dbReference type="AlphaFoldDB" id="A0A232FM92"/>
<dbReference type="EMBL" id="NNAY01000022">
    <property type="protein sequence ID" value="OXU31861.1"/>
    <property type="molecule type" value="Genomic_DNA"/>
</dbReference>
<organism evidence="1 2">
    <name type="scientific">Trichomalopsis sarcophagae</name>
    <dbReference type="NCBI Taxonomy" id="543379"/>
    <lineage>
        <taxon>Eukaryota</taxon>
        <taxon>Metazoa</taxon>
        <taxon>Ecdysozoa</taxon>
        <taxon>Arthropoda</taxon>
        <taxon>Hexapoda</taxon>
        <taxon>Insecta</taxon>
        <taxon>Pterygota</taxon>
        <taxon>Neoptera</taxon>
        <taxon>Endopterygota</taxon>
        <taxon>Hymenoptera</taxon>
        <taxon>Apocrita</taxon>
        <taxon>Proctotrupomorpha</taxon>
        <taxon>Chalcidoidea</taxon>
        <taxon>Pteromalidae</taxon>
        <taxon>Pteromalinae</taxon>
        <taxon>Trichomalopsis</taxon>
    </lineage>
</organism>
<evidence type="ECO:0000313" key="2">
    <source>
        <dbReference type="Proteomes" id="UP000215335"/>
    </source>
</evidence>
<evidence type="ECO:0000313" key="1">
    <source>
        <dbReference type="EMBL" id="OXU31861.1"/>
    </source>
</evidence>
<keyword evidence="2" id="KW-1185">Reference proteome</keyword>
<sequence length="94" mass="10324">MTVATVHSVIGGKGQAKEPCRVVGQTSISRNIERDRDRDELFRGRIAEGLSCYKCGQYNDGVGSITPCINYTATQLQECPKTSKHCISSKDTQE</sequence>